<feature type="transmembrane region" description="Helical" evidence="1">
    <location>
        <begin position="46"/>
        <end position="62"/>
    </location>
</feature>
<evidence type="ECO:0000313" key="2">
    <source>
        <dbReference type="EMBL" id="OGC52130.1"/>
    </source>
</evidence>
<reference evidence="2 3" key="1">
    <citation type="journal article" date="2016" name="Nat. Commun.">
        <title>Thousands of microbial genomes shed light on interconnected biogeochemical processes in an aquifer system.</title>
        <authorList>
            <person name="Anantharaman K."/>
            <person name="Brown C.T."/>
            <person name="Hug L.A."/>
            <person name="Sharon I."/>
            <person name="Castelle C.J."/>
            <person name="Probst A.J."/>
            <person name="Thomas B.C."/>
            <person name="Singh A."/>
            <person name="Wilkins M.J."/>
            <person name="Karaoz U."/>
            <person name="Brodie E.L."/>
            <person name="Williams K.H."/>
            <person name="Hubbard S.S."/>
            <person name="Banfield J.F."/>
        </authorList>
    </citation>
    <scope>NUCLEOTIDE SEQUENCE [LARGE SCALE GENOMIC DNA]</scope>
</reference>
<evidence type="ECO:0000256" key="1">
    <source>
        <dbReference type="SAM" id="Phobius"/>
    </source>
</evidence>
<sequence length="99" mass="11125">MNRILKILKLFMFDWVLVVIFYFAEIFVNIGHFVQGITNSYQMPSSSFLLSFSIIISLVYALNKVLKIAKIADFIISQVLFLASVAGLVYIVATTLVIG</sequence>
<keyword evidence="1" id="KW-0472">Membrane</keyword>
<keyword evidence="1" id="KW-1133">Transmembrane helix</keyword>
<accession>A0A1F4V4Z7</accession>
<proteinExistence type="predicted"/>
<protein>
    <submittedName>
        <fullName evidence="2">Uncharacterized protein</fullName>
    </submittedName>
</protein>
<feature type="transmembrane region" description="Helical" evidence="1">
    <location>
        <begin position="12"/>
        <end position="34"/>
    </location>
</feature>
<comment type="caution">
    <text evidence="2">The sequence shown here is derived from an EMBL/GenBank/DDBJ whole genome shotgun (WGS) entry which is preliminary data.</text>
</comment>
<dbReference type="EMBL" id="MEVH01000005">
    <property type="protein sequence ID" value="OGC52130.1"/>
    <property type="molecule type" value="Genomic_DNA"/>
</dbReference>
<name>A0A1F4V4Z7_UNCKA</name>
<feature type="transmembrane region" description="Helical" evidence="1">
    <location>
        <begin position="74"/>
        <end position="98"/>
    </location>
</feature>
<dbReference type="Proteomes" id="UP000178771">
    <property type="component" value="Unassembled WGS sequence"/>
</dbReference>
<dbReference type="AlphaFoldDB" id="A0A1F4V4Z7"/>
<dbReference type="STRING" id="1802624.A2982_01405"/>
<evidence type="ECO:0000313" key="3">
    <source>
        <dbReference type="Proteomes" id="UP000178771"/>
    </source>
</evidence>
<organism evidence="2 3">
    <name type="scientific">candidate division WWE3 bacterium RIFCSPLOWO2_01_FULL_39_13</name>
    <dbReference type="NCBI Taxonomy" id="1802624"/>
    <lineage>
        <taxon>Bacteria</taxon>
        <taxon>Katanobacteria</taxon>
    </lineage>
</organism>
<keyword evidence="1" id="KW-0812">Transmembrane</keyword>
<gene>
    <name evidence="2" type="ORF">A2982_01405</name>
</gene>